<dbReference type="EMBL" id="DXGH01000027">
    <property type="protein sequence ID" value="HIW80828.1"/>
    <property type="molecule type" value="Genomic_DNA"/>
</dbReference>
<evidence type="ECO:0008006" key="3">
    <source>
        <dbReference type="Google" id="ProtNLM"/>
    </source>
</evidence>
<dbReference type="Proteomes" id="UP000824265">
    <property type="component" value="Unassembled WGS sequence"/>
</dbReference>
<evidence type="ECO:0000313" key="1">
    <source>
        <dbReference type="EMBL" id="HIW80828.1"/>
    </source>
</evidence>
<accession>A0A9D1R5E0</accession>
<evidence type="ECO:0000313" key="2">
    <source>
        <dbReference type="Proteomes" id="UP000824265"/>
    </source>
</evidence>
<comment type="caution">
    <text evidence="1">The sequence shown here is derived from an EMBL/GenBank/DDBJ whole genome shotgun (WGS) entry which is preliminary data.</text>
</comment>
<protein>
    <recommendedName>
        <fullName evidence="3">Peptidase S9 prolyl oligopeptidase catalytic domain-containing protein</fullName>
    </recommendedName>
</protein>
<dbReference type="InterPro" id="IPR029058">
    <property type="entry name" value="AB_hydrolase_fold"/>
</dbReference>
<organism evidence="1 2">
    <name type="scientific">Candidatus Acetatifactor stercoripullorum</name>
    <dbReference type="NCBI Taxonomy" id="2838414"/>
    <lineage>
        <taxon>Bacteria</taxon>
        <taxon>Bacillati</taxon>
        <taxon>Bacillota</taxon>
        <taxon>Clostridia</taxon>
        <taxon>Lachnospirales</taxon>
        <taxon>Lachnospiraceae</taxon>
        <taxon>Acetatifactor</taxon>
    </lineage>
</organism>
<reference evidence="1" key="2">
    <citation type="submission" date="2021-04" db="EMBL/GenBank/DDBJ databases">
        <authorList>
            <person name="Gilroy R."/>
        </authorList>
    </citation>
    <scope>NUCLEOTIDE SEQUENCE</scope>
    <source>
        <strain evidence="1">CHK195-6426</strain>
    </source>
</reference>
<proteinExistence type="predicted"/>
<reference evidence="1" key="1">
    <citation type="journal article" date="2021" name="PeerJ">
        <title>Extensive microbial diversity within the chicken gut microbiome revealed by metagenomics and culture.</title>
        <authorList>
            <person name="Gilroy R."/>
            <person name="Ravi A."/>
            <person name="Getino M."/>
            <person name="Pursley I."/>
            <person name="Horton D.L."/>
            <person name="Alikhan N.F."/>
            <person name="Baker D."/>
            <person name="Gharbi K."/>
            <person name="Hall N."/>
            <person name="Watson M."/>
            <person name="Adriaenssens E.M."/>
            <person name="Foster-Nyarko E."/>
            <person name="Jarju S."/>
            <person name="Secka A."/>
            <person name="Antonio M."/>
            <person name="Oren A."/>
            <person name="Chaudhuri R.R."/>
            <person name="La Ragione R."/>
            <person name="Hildebrand F."/>
            <person name="Pallen M.J."/>
        </authorList>
    </citation>
    <scope>NUCLEOTIDE SEQUENCE</scope>
    <source>
        <strain evidence="1">CHK195-6426</strain>
    </source>
</reference>
<name>A0A9D1R5E0_9FIRM</name>
<sequence>MMQSSDTRIIHRRGSDELKMAPQPDGVLMGRKIQWFHHKSLAAWGYKKTQTDTFAVLHPLDEEKDNSTKTYPLYVVFHSSGHDVFSAVACIWQKGNHSIYHAPVGMYALYLDCRQNEDDWWWGGNSALEILSEDRRGIKKQPVEMRCIATVEWVADHYPIDRNRIYAVGNSMGGSGALGIAMCRGDLFAAVKVNVPAGVRHLVDRCDLEHTVLNGFSIPDPPVLVDYSAQNDPWSAGHQHLYRLMSENRYAMLGYWGNFGHANDDEVIEKENDLVHSFDLFQVALNQPYPAFTNADTDDTVPWADDGSIISDAAGQVNAYFRWGKVEEGEKHIEIPLRLLSPDERMSKFVFPQTAKTDITLRRLQKCHFPPGGQVTWKFGSCGGSVTADERGLVTIPQITVERQEKRLILHCENMAKQPDKKEGKTKNV</sequence>
<dbReference type="AlphaFoldDB" id="A0A9D1R5E0"/>
<dbReference type="SUPFAM" id="SSF53474">
    <property type="entry name" value="alpha/beta-Hydrolases"/>
    <property type="match status" value="1"/>
</dbReference>
<gene>
    <name evidence="1" type="ORF">H9742_04730</name>
</gene>
<dbReference type="Gene3D" id="3.40.50.1820">
    <property type="entry name" value="alpha/beta hydrolase"/>
    <property type="match status" value="1"/>
</dbReference>